<dbReference type="AlphaFoldDB" id="A7I8T8"/>
<evidence type="ECO:0000313" key="3">
    <source>
        <dbReference type="Proteomes" id="UP000002408"/>
    </source>
</evidence>
<sequence length="181" mass="19070">MVYGSDPLPLPCRDRALTEAYGIFLLILLIGISVVLIIAVSGVFVTTFLQKPPVFAVQAKVSTPVPDKSVIILYHLQGDPVALANASGPASSPGVFVTLESPDGEKIPVAPSPVMTGKPWADGGTVIIYYDGSQFWDTDNFSAVISGKGTGEITVIPPGIWIIYITDQQTQVVVNSLAVTA</sequence>
<protein>
    <recommendedName>
        <fullName evidence="4">Archaeal Type IV pilin N-terminal domain-containing protein</fullName>
    </recommendedName>
</protein>
<dbReference type="EMBL" id="CP000780">
    <property type="protein sequence ID" value="ABS56149.1"/>
    <property type="molecule type" value="Genomic_DNA"/>
</dbReference>
<accession>A7I8T8</accession>
<dbReference type="HOGENOM" id="CLU_1485882_0_0_2"/>
<evidence type="ECO:0000256" key="1">
    <source>
        <dbReference type="SAM" id="Phobius"/>
    </source>
</evidence>
<feature type="transmembrane region" description="Helical" evidence="1">
    <location>
        <begin position="20"/>
        <end position="45"/>
    </location>
</feature>
<gene>
    <name evidence="2" type="ordered locus">Mboo_1632</name>
</gene>
<dbReference type="STRING" id="456442.Mboo_1632"/>
<proteinExistence type="predicted"/>
<dbReference type="Proteomes" id="UP000002408">
    <property type="component" value="Chromosome"/>
</dbReference>
<evidence type="ECO:0008006" key="4">
    <source>
        <dbReference type="Google" id="ProtNLM"/>
    </source>
</evidence>
<keyword evidence="1" id="KW-0472">Membrane</keyword>
<reference evidence="3" key="1">
    <citation type="journal article" date="2015" name="Microbiology">
        <title>Genome of Methanoregula boonei 6A8 reveals adaptations to oligotrophic peatland environments.</title>
        <authorList>
            <person name="Braeuer S."/>
            <person name="Cadillo-Quiroz H."/>
            <person name="Kyrpides N."/>
            <person name="Woyke T."/>
            <person name="Goodwin L."/>
            <person name="Detter C."/>
            <person name="Podell S."/>
            <person name="Yavitt J.B."/>
            <person name="Zinder S.H."/>
        </authorList>
    </citation>
    <scope>NUCLEOTIDE SEQUENCE [LARGE SCALE GENOMIC DNA]</scope>
    <source>
        <strain evidence="3">DSM 21154 / JCM 14090 / 6A8</strain>
    </source>
</reference>
<dbReference type="KEGG" id="mbn:Mboo_1632"/>
<name>A7I8T8_METB6</name>
<organism evidence="2 3">
    <name type="scientific">Methanoregula boonei (strain DSM 21154 / JCM 14090 / 6A8)</name>
    <dbReference type="NCBI Taxonomy" id="456442"/>
    <lineage>
        <taxon>Archaea</taxon>
        <taxon>Methanobacteriati</taxon>
        <taxon>Methanobacteriota</taxon>
        <taxon>Stenosarchaea group</taxon>
        <taxon>Methanomicrobia</taxon>
        <taxon>Methanomicrobiales</taxon>
        <taxon>Methanoregulaceae</taxon>
        <taxon>Methanoregula</taxon>
    </lineage>
</organism>
<keyword evidence="1" id="KW-1133">Transmembrane helix</keyword>
<keyword evidence="3" id="KW-1185">Reference proteome</keyword>
<keyword evidence="1" id="KW-0812">Transmembrane</keyword>
<evidence type="ECO:0000313" key="2">
    <source>
        <dbReference type="EMBL" id="ABS56149.1"/>
    </source>
</evidence>